<protein>
    <submittedName>
        <fullName evidence="1">Uncharacterized protein</fullName>
    </submittedName>
</protein>
<evidence type="ECO:0000313" key="1">
    <source>
        <dbReference type="EMBL" id="SEA86160.1"/>
    </source>
</evidence>
<keyword evidence="2" id="KW-1185">Reference proteome</keyword>
<dbReference type="AlphaFoldDB" id="A0A1H4ENS4"/>
<name>A0A1H4ENS4_9GAMM</name>
<dbReference type="EMBL" id="FNQS01000010">
    <property type="protein sequence ID" value="SEA86160.1"/>
    <property type="molecule type" value="Genomic_DNA"/>
</dbReference>
<gene>
    <name evidence="1" type="ORF">SAMN02982996_02716</name>
</gene>
<dbReference type="Proteomes" id="UP000187280">
    <property type="component" value="Unassembled WGS sequence"/>
</dbReference>
<accession>A0A1H4ENS4</accession>
<sequence>MIVGNAIFFANVPHVLCAVLNIVSATFPVIEYHCCISQQKY</sequence>
<reference evidence="1 2" key="1">
    <citation type="submission" date="2016-10" db="EMBL/GenBank/DDBJ databases">
        <authorList>
            <person name="de Groot N.N."/>
        </authorList>
    </citation>
    <scope>NUCLEOTIDE SEQUENCE [LARGE SCALE GENOMIC DNA]</scope>
    <source>
        <strain evidence="1 2">ATCC 29281</strain>
    </source>
</reference>
<organism evidence="1 2">
    <name type="scientific">Lonsdalea quercina</name>
    <dbReference type="NCBI Taxonomy" id="71657"/>
    <lineage>
        <taxon>Bacteria</taxon>
        <taxon>Pseudomonadati</taxon>
        <taxon>Pseudomonadota</taxon>
        <taxon>Gammaproteobacteria</taxon>
        <taxon>Enterobacterales</taxon>
        <taxon>Pectobacteriaceae</taxon>
        <taxon>Lonsdalea</taxon>
    </lineage>
</organism>
<proteinExistence type="predicted"/>
<evidence type="ECO:0000313" key="2">
    <source>
        <dbReference type="Proteomes" id="UP000187280"/>
    </source>
</evidence>